<evidence type="ECO:0000256" key="1">
    <source>
        <dbReference type="SAM" id="Phobius"/>
    </source>
</evidence>
<keyword evidence="3" id="KW-1185">Reference proteome</keyword>
<dbReference type="GeneID" id="14910098"/>
<evidence type="ECO:0000313" key="3">
    <source>
        <dbReference type="Proteomes" id="UP000008983"/>
    </source>
</evidence>
<dbReference type="InParanoid" id="G0QLJ5"/>
<evidence type="ECO:0000313" key="2">
    <source>
        <dbReference type="EMBL" id="EGR33908.1"/>
    </source>
</evidence>
<dbReference type="Proteomes" id="UP000008983">
    <property type="component" value="Unassembled WGS sequence"/>
</dbReference>
<dbReference type="AlphaFoldDB" id="G0QLJ5"/>
<feature type="transmembrane region" description="Helical" evidence="1">
    <location>
        <begin position="69"/>
        <end position="87"/>
    </location>
</feature>
<dbReference type="EMBL" id="GL983267">
    <property type="protein sequence ID" value="EGR33908.1"/>
    <property type="molecule type" value="Genomic_DNA"/>
</dbReference>
<feature type="non-terminal residue" evidence="2">
    <location>
        <position position="1"/>
    </location>
</feature>
<keyword evidence="1" id="KW-0472">Membrane</keyword>
<gene>
    <name evidence="2" type="ORF">IMG5_031490</name>
</gene>
<protein>
    <recommendedName>
        <fullName evidence="4">Transmembrane protein</fullName>
    </recommendedName>
</protein>
<dbReference type="RefSeq" id="XP_004039212.1">
    <property type="nucleotide sequence ID" value="XM_004039164.1"/>
</dbReference>
<feature type="transmembrane region" description="Helical" evidence="1">
    <location>
        <begin position="26"/>
        <end position="48"/>
    </location>
</feature>
<proteinExistence type="predicted"/>
<sequence>KFLCVFNIYFFRLSISFPINLFQDTYMIFAQYQCFNITLYSSYTIYASMYIQKNIFLYFLKQTKFKNEIYRYEFILFDGINILYYYFSFLSQDIFQGYTKIFLLKYSLYFPNVPKLFKIPSAIRTDFRQVL</sequence>
<accession>G0QLJ5</accession>
<reference evidence="2 3" key="1">
    <citation type="submission" date="2011-07" db="EMBL/GenBank/DDBJ databases">
        <authorList>
            <person name="Coyne R."/>
            <person name="Brami D."/>
            <person name="Johnson J."/>
            <person name="Hostetler J."/>
            <person name="Hannick L."/>
            <person name="Clark T."/>
            <person name="Cassidy-Hanley D."/>
            <person name="Inman J."/>
        </authorList>
    </citation>
    <scope>NUCLEOTIDE SEQUENCE [LARGE SCALE GENOMIC DNA]</scope>
    <source>
        <strain evidence="2 3">G5</strain>
    </source>
</reference>
<keyword evidence="1" id="KW-0812">Transmembrane</keyword>
<keyword evidence="1" id="KW-1133">Transmembrane helix</keyword>
<evidence type="ECO:0008006" key="4">
    <source>
        <dbReference type="Google" id="ProtNLM"/>
    </source>
</evidence>
<organism evidence="2 3">
    <name type="scientific">Ichthyophthirius multifiliis</name>
    <name type="common">White spot disease agent</name>
    <name type="synonym">Ich</name>
    <dbReference type="NCBI Taxonomy" id="5932"/>
    <lineage>
        <taxon>Eukaryota</taxon>
        <taxon>Sar</taxon>
        <taxon>Alveolata</taxon>
        <taxon>Ciliophora</taxon>
        <taxon>Intramacronucleata</taxon>
        <taxon>Oligohymenophorea</taxon>
        <taxon>Hymenostomatida</taxon>
        <taxon>Ophryoglenina</taxon>
        <taxon>Ichthyophthirius</taxon>
    </lineage>
</organism>
<name>G0QLJ5_ICHMU</name>